<feature type="coiled-coil region" evidence="1">
    <location>
        <begin position="86"/>
        <end position="120"/>
    </location>
</feature>
<accession>A0A0M0KW35</accession>
<dbReference type="RefSeq" id="WP_053402828.1">
    <property type="nucleotide sequence ID" value="NZ_JAMAUM010000003.1"/>
</dbReference>
<reference evidence="3" key="1">
    <citation type="submission" date="2015-08" db="EMBL/GenBank/DDBJ databases">
        <title>Fjat-14210 dsm16467.</title>
        <authorList>
            <person name="Liu B."/>
            <person name="Wang J."/>
            <person name="Zhu Y."/>
            <person name="Liu G."/>
            <person name="Chen Q."/>
            <person name="Chen Z."/>
            <person name="Lan J."/>
            <person name="Che J."/>
            <person name="Ge C."/>
            <person name="Shi H."/>
            <person name="Pan Z."/>
            <person name="Liu X."/>
        </authorList>
    </citation>
    <scope>NUCLEOTIDE SEQUENCE [LARGE SCALE GENOMIC DNA]</scope>
    <source>
        <strain evidence="3">DSM 16467</strain>
    </source>
</reference>
<evidence type="ECO:0000313" key="2">
    <source>
        <dbReference type="EMBL" id="KOO43021.1"/>
    </source>
</evidence>
<evidence type="ECO:0000313" key="3">
    <source>
        <dbReference type="Proteomes" id="UP000037558"/>
    </source>
</evidence>
<gene>
    <name evidence="2" type="ORF">AMD01_17995</name>
</gene>
<protein>
    <submittedName>
        <fullName evidence="2">Uncharacterized protein</fullName>
    </submittedName>
</protein>
<dbReference type="OrthoDB" id="2454201at2"/>
<dbReference type="InterPro" id="IPR031681">
    <property type="entry name" value="YwqH-like"/>
</dbReference>
<dbReference type="STRING" id="284581.AMD01_17995"/>
<keyword evidence="3" id="KW-1185">Reference proteome</keyword>
<dbReference type="AlphaFoldDB" id="A0A0M0KW35"/>
<dbReference type="Pfam" id="PF16888">
    <property type="entry name" value="YwqH-like"/>
    <property type="match status" value="1"/>
</dbReference>
<proteinExistence type="predicted"/>
<sequence length="132" mass="15018">MTEQYIAYLQSQVDIKRKYIEKLNICKTELIEIKSDYGEMADECMDPALSASTWHGTLATQFDNIRRDGFQAAYIELTGEKVSELITSISQKITEIQQEIASLQASIMHAQQELNEQKELEKLNVSKGVSKL</sequence>
<dbReference type="Proteomes" id="UP000037558">
    <property type="component" value="Unassembled WGS sequence"/>
</dbReference>
<keyword evidence="1" id="KW-0175">Coiled coil</keyword>
<organism evidence="2 3">
    <name type="scientific">Priestia koreensis</name>
    <dbReference type="NCBI Taxonomy" id="284581"/>
    <lineage>
        <taxon>Bacteria</taxon>
        <taxon>Bacillati</taxon>
        <taxon>Bacillota</taxon>
        <taxon>Bacilli</taxon>
        <taxon>Bacillales</taxon>
        <taxon>Bacillaceae</taxon>
        <taxon>Priestia</taxon>
    </lineage>
</organism>
<dbReference type="PATRIC" id="fig|284581.3.peg.3113"/>
<evidence type="ECO:0000256" key="1">
    <source>
        <dbReference type="SAM" id="Coils"/>
    </source>
</evidence>
<name>A0A0M0KW35_9BACI</name>
<comment type="caution">
    <text evidence="2">The sequence shown here is derived from an EMBL/GenBank/DDBJ whole genome shotgun (WGS) entry which is preliminary data.</text>
</comment>
<dbReference type="EMBL" id="LILC01000023">
    <property type="protein sequence ID" value="KOO43021.1"/>
    <property type="molecule type" value="Genomic_DNA"/>
</dbReference>